<keyword evidence="8" id="KW-1185">Reference proteome</keyword>
<evidence type="ECO:0000259" key="6">
    <source>
        <dbReference type="Pfam" id="PF08244"/>
    </source>
</evidence>
<dbReference type="SUPFAM" id="SSF49899">
    <property type="entry name" value="Concanavalin A-like lectins/glucanases"/>
    <property type="match status" value="1"/>
</dbReference>
<dbReference type="Pfam" id="PF00251">
    <property type="entry name" value="Glyco_hydro_32N"/>
    <property type="match status" value="2"/>
</dbReference>
<gene>
    <name evidence="7" type="ORF">SSDG_01085</name>
</gene>
<evidence type="ECO:0000259" key="5">
    <source>
        <dbReference type="Pfam" id="PF00251"/>
    </source>
</evidence>
<evidence type="ECO:0000256" key="4">
    <source>
        <dbReference type="SAM" id="MobiDB-lite"/>
    </source>
</evidence>
<feature type="compositionally biased region" description="Low complexity" evidence="4">
    <location>
        <begin position="374"/>
        <end position="384"/>
    </location>
</feature>
<evidence type="ECO:0000256" key="1">
    <source>
        <dbReference type="ARBA" id="ARBA00009902"/>
    </source>
</evidence>
<dbReference type="EMBL" id="CM000950">
    <property type="protein sequence ID" value="EDY62750.1"/>
    <property type="molecule type" value="Genomic_DNA"/>
</dbReference>
<name>B5H7D9_STRE2</name>
<dbReference type="InterPro" id="IPR023296">
    <property type="entry name" value="Glyco_hydro_beta-prop_sf"/>
</dbReference>
<dbReference type="InterPro" id="IPR013148">
    <property type="entry name" value="Glyco_hydro_32_N"/>
</dbReference>
<dbReference type="GO" id="GO:0005737">
    <property type="term" value="C:cytoplasm"/>
    <property type="evidence" value="ECO:0007669"/>
    <property type="project" value="TreeGrafter"/>
</dbReference>
<organism evidence="7 8">
    <name type="scientific">Streptomyces pristinaespiralis (strain ATCC 25486 / DSM 40338 / CBS 914.69 / JCM 4507 / KCC S-0507 / NBRC 13074 / NRRL 2958 / 5647)</name>
    <dbReference type="NCBI Taxonomy" id="457429"/>
    <lineage>
        <taxon>Bacteria</taxon>
        <taxon>Bacillati</taxon>
        <taxon>Actinomycetota</taxon>
        <taxon>Actinomycetes</taxon>
        <taxon>Kitasatosporales</taxon>
        <taxon>Streptomycetaceae</taxon>
        <taxon>Streptomyces</taxon>
    </lineage>
</organism>
<dbReference type="PANTHER" id="PTHR42800">
    <property type="entry name" value="EXOINULINASE INUD (AFU_ORTHOLOGUE AFUA_5G00480)"/>
    <property type="match status" value="1"/>
</dbReference>
<proteinExistence type="inferred from homology"/>
<dbReference type="InterPro" id="IPR001362">
    <property type="entry name" value="Glyco_hydro_32"/>
</dbReference>
<reference evidence="8" key="1">
    <citation type="submission" date="2008-02" db="EMBL/GenBank/DDBJ databases">
        <authorList>
            <consortium name="The Broad Institute Genome Sequencing Platform"/>
            <person name="Fischbach M."/>
            <person name="Ward D."/>
            <person name="Young S."/>
            <person name="Jaffe D."/>
            <person name="Gnerre S."/>
            <person name="Berlin A."/>
            <person name="Heiman D."/>
            <person name="Hepburn T."/>
            <person name="Sykes S."/>
            <person name="Alvarado L."/>
            <person name="Kodira C.D."/>
            <person name="Straight P."/>
            <person name="Clardy J."/>
            <person name="Hung D."/>
            <person name="Kolter R."/>
            <person name="Mekalanos J."/>
            <person name="Walker S."/>
            <person name="Walsh C.T."/>
            <person name="Lander E."/>
            <person name="Galagan J."/>
            <person name="Nusbaum C."/>
            <person name="Birren B."/>
        </authorList>
    </citation>
    <scope>NUCLEOTIDE SEQUENCE [LARGE SCALE GENOMIC DNA]</scope>
    <source>
        <strain evidence="8">ATCC 25486 / DSM 40338 / CBS 914.69 / JCM 4507 / NBRC 13074 / NRRL 2958 / 5647</strain>
    </source>
</reference>
<dbReference type="SUPFAM" id="SSF75005">
    <property type="entry name" value="Arabinanase/levansucrase/invertase"/>
    <property type="match status" value="2"/>
</dbReference>
<dbReference type="Gene3D" id="2.60.120.560">
    <property type="entry name" value="Exo-inulinase, domain 1"/>
    <property type="match status" value="1"/>
</dbReference>
<keyword evidence="3" id="KW-0326">Glycosidase</keyword>
<evidence type="ECO:0000256" key="2">
    <source>
        <dbReference type="ARBA" id="ARBA00022801"/>
    </source>
</evidence>
<protein>
    <submittedName>
        <fullName evidence="7">Levanase</fullName>
    </submittedName>
</protein>
<dbReference type="eggNOG" id="COG1621">
    <property type="taxonomic scope" value="Bacteria"/>
</dbReference>
<reference evidence="8" key="2">
    <citation type="submission" date="2009-10" db="EMBL/GenBank/DDBJ databases">
        <title>The genome sequence of Streptomyces pristinaespiralis strain ATCC 25486.</title>
        <authorList>
            <consortium name="The Broad Institute Genome Sequencing Platform"/>
            <consortium name="Broad Institute Microbial Sequencing Center"/>
            <person name="Fischbach M."/>
            <person name="Godfrey P."/>
            <person name="Ward D."/>
            <person name="Young S."/>
            <person name="Zeng Q."/>
            <person name="Koehrsen M."/>
            <person name="Alvarado L."/>
            <person name="Berlin A.M."/>
            <person name="Bochicchio J."/>
            <person name="Borenstein D."/>
            <person name="Chapman S.B."/>
            <person name="Chen Z."/>
            <person name="Engels R."/>
            <person name="Freedman E."/>
            <person name="Gellesch M."/>
            <person name="Goldberg J."/>
            <person name="Griggs A."/>
            <person name="Gujja S."/>
            <person name="Heilman E.R."/>
            <person name="Heiman D.I."/>
            <person name="Hepburn T.A."/>
            <person name="Howarth C."/>
            <person name="Jen D."/>
            <person name="Larson L."/>
            <person name="Lewis B."/>
            <person name="Mehta T."/>
            <person name="Park D."/>
            <person name="Pearson M."/>
            <person name="Richards J."/>
            <person name="Roberts A."/>
            <person name="Saif S."/>
            <person name="Shea T.D."/>
            <person name="Shenoy N."/>
            <person name="Sisk P."/>
            <person name="Stolte C."/>
            <person name="Sykes S.N."/>
            <person name="Thomson T."/>
            <person name="Walk T."/>
            <person name="White J."/>
            <person name="Yandava C."/>
            <person name="Straight P."/>
            <person name="Clardy J."/>
            <person name="Hung D."/>
            <person name="Kolter R."/>
            <person name="Mekalanos J."/>
            <person name="Walker S."/>
            <person name="Walsh C.T."/>
            <person name="Wieland-Brown L.C."/>
            <person name="Haas B."/>
            <person name="Nusbaum C."/>
            <person name="Birren B."/>
        </authorList>
    </citation>
    <scope>NUCLEOTIDE SEQUENCE [LARGE SCALE GENOMIC DNA]</scope>
    <source>
        <strain evidence="8">ATCC 25486 / DSM 40338 / CBS 914.69 / JCM 4507 / NBRC 13074 / NRRL 2958 / 5647</strain>
    </source>
</reference>
<dbReference type="HOGENOM" id="CLU_001528_3_0_11"/>
<feature type="domain" description="Glycosyl hydrolase family 32 N-terminal" evidence="5">
    <location>
        <begin position="660"/>
        <end position="739"/>
    </location>
</feature>
<dbReference type="GO" id="GO:0004575">
    <property type="term" value="F:sucrose alpha-glucosidase activity"/>
    <property type="evidence" value="ECO:0007669"/>
    <property type="project" value="TreeGrafter"/>
</dbReference>
<feature type="region of interest" description="Disordered" evidence="4">
    <location>
        <begin position="374"/>
        <end position="406"/>
    </location>
</feature>
<evidence type="ECO:0000313" key="8">
    <source>
        <dbReference type="Proteomes" id="UP000002805"/>
    </source>
</evidence>
<dbReference type="PANTHER" id="PTHR42800:SF1">
    <property type="entry name" value="EXOINULINASE INUD (AFU_ORTHOLOGUE AFUA_5G00480)"/>
    <property type="match status" value="1"/>
</dbReference>
<dbReference type="PROSITE" id="PS00609">
    <property type="entry name" value="GLYCOSYL_HYDROL_F32"/>
    <property type="match status" value="1"/>
</dbReference>
<feature type="domain" description="Glycosyl hydrolase family 32 C-terminal" evidence="6">
    <location>
        <begin position="743"/>
        <end position="897"/>
    </location>
</feature>
<keyword evidence="2" id="KW-0378">Hydrolase</keyword>
<evidence type="ECO:0000313" key="7">
    <source>
        <dbReference type="EMBL" id="EDY62750.1"/>
    </source>
</evidence>
<feature type="region of interest" description="Disordered" evidence="4">
    <location>
        <begin position="1"/>
        <end position="53"/>
    </location>
</feature>
<dbReference type="InterPro" id="IPR013189">
    <property type="entry name" value="Glyco_hydro_32_C"/>
</dbReference>
<dbReference type="Proteomes" id="UP000002805">
    <property type="component" value="Chromosome"/>
</dbReference>
<dbReference type="Gene3D" id="2.115.10.20">
    <property type="entry name" value="Glycosyl hydrolase domain, family 43"/>
    <property type="match status" value="2"/>
</dbReference>
<dbReference type="InterPro" id="IPR018053">
    <property type="entry name" value="Glyco_hydro_32_AS"/>
</dbReference>
<evidence type="ECO:0000256" key="3">
    <source>
        <dbReference type="ARBA" id="ARBA00023295"/>
    </source>
</evidence>
<sequence>MSSMTSAARAAPPPGTAVPGTPTARHRDPPSASCPRGGRGLAAAAHSAGETMSPGPVYRRARLRLVAAAAATCALAVTAVVPRAAATGTAPHSETYRPQFHFSPEKNWMNDPNGLVYFKGEYHLFYQYNPSGNTWGNMSWGHAVSKDLVHWEELPLAIPHDDEEMVFSGSAVVDHENTSGFGTKDNPAMVAVYTSAYKKDGRQAQSLAYSTDRGRTWTKYAGNPVLDIGSKEFRDPKVQWYAPTKSWLMTVSLSTEHKVRFYSSKDLKNWTHLSDFGPAGAVGGVWECPDLFPLPVDGDSGRTKWVLVVNINPGGIAGGSAAQYFVGDFDGTRFTPDDDGSYTPPPGLVVQDFEAGDYGNWTTTGTAFGAGPVPAPAPGSSGTSGVEGRGFADSFHGDDAETGTLTSRPFTVDREYLNFKVAGGRHPHVPGSVLGDAPAPEGTVLADFEQDGYGSWTTTGTAFGDGPAAGTLPGQQQVSGHTGDRLVNSFRGGDSTTGTLTSPEFTLTAKYVNFLIGGGRHPSGAEAPTAVRLVVDGRTVRSATGADSEALNWASWDVGDLAGRKARIEVVDENTGGWGHILLDQVMLSDTPARPRSTETAVNLLVDGKVVQSVSGADSGSLDWASFDLRAHQGKQATVQLVDMNKGGWGHIMADHFVAADEPATSSVQRAHWVDHGKDYYAAVSWEDAPDGKRRMIGWMNNWQYGNNIPTSPWRSAQSIPREMALRTVDGRIRLTQQPVTSVQSLRTGQAVGVRDLTVTDGSMPLAGGRADGKALDVQATFTLGDAERFGLKVRTGEGQETIIGYDAKTQELYVDRTKSGAVDFHHDFPGVQRAPLAAKDGKVSLRILVDWSSVEVFGGDGQAVITDQIFPDPDSEGLQVFAEGGSVGVDKIKVWQLRSYRD</sequence>
<dbReference type="SMART" id="SM00640">
    <property type="entry name" value="Glyco_32"/>
    <property type="match status" value="1"/>
</dbReference>
<dbReference type="AlphaFoldDB" id="B5H7D9"/>
<dbReference type="Pfam" id="PF08244">
    <property type="entry name" value="Glyco_hydro_32C"/>
    <property type="match status" value="1"/>
</dbReference>
<comment type="similarity">
    <text evidence="1">Belongs to the glycosyl hydrolase 32 family.</text>
</comment>
<accession>B5H7D9</accession>
<dbReference type="CDD" id="cd18622">
    <property type="entry name" value="GH32_Inu-like"/>
    <property type="match status" value="1"/>
</dbReference>
<dbReference type="GO" id="GO:0005987">
    <property type="term" value="P:sucrose catabolic process"/>
    <property type="evidence" value="ECO:0007669"/>
    <property type="project" value="TreeGrafter"/>
</dbReference>
<dbReference type="InterPro" id="IPR013320">
    <property type="entry name" value="ConA-like_dom_sf"/>
</dbReference>
<feature type="domain" description="Glycosyl hydrolase family 32 N-terminal" evidence="5">
    <location>
        <begin position="101"/>
        <end position="360"/>
    </location>
</feature>